<dbReference type="SUPFAM" id="SSF50249">
    <property type="entry name" value="Nucleic acid-binding proteins"/>
    <property type="match status" value="1"/>
</dbReference>
<evidence type="ECO:0000313" key="2">
    <source>
        <dbReference type="EMBL" id="KAK6352603.1"/>
    </source>
</evidence>
<comment type="caution">
    <text evidence="2">The sequence shown here is derived from an EMBL/GenBank/DDBJ whole genome shotgun (WGS) entry which is preliminary data.</text>
</comment>
<feature type="compositionally biased region" description="Polar residues" evidence="1">
    <location>
        <begin position="258"/>
        <end position="267"/>
    </location>
</feature>
<accession>A0AAV9V292</accession>
<feature type="compositionally biased region" description="Basic and acidic residues" evidence="1">
    <location>
        <begin position="306"/>
        <end position="325"/>
    </location>
</feature>
<feature type="compositionally biased region" description="Polar residues" evidence="1">
    <location>
        <begin position="417"/>
        <end position="429"/>
    </location>
</feature>
<protein>
    <recommendedName>
        <fullName evidence="4">Telomeric single stranded DNA binding POT1/Cdc13 domain-containing protein</fullName>
    </recommendedName>
</protein>
<feature type="compositionally biased region" description="Low complexity" evidence="1">
    <location>
        <begin position="364"/>
        <end position="374"/>
    </location>
</feature>
<feature type="compositionally biased region" description="Basic and acidic residues" evidence="1">
    <location>
        <begin position="557"/>
        <end position="567"/>
    </location>
</feature>
<feature type="compositionally biased region" description="Polar residues" evidence="1">
    <location>
        <begin position="880"/>
        <end position="894"/>
    </location>
</feature>
<gene>
    <name evidence="2" type="ORF">TWF730_009426</name>
</gene>
<dbReference type="Gene3D" id="2.40.50.140">
    <property type="entry name" value="Nucleic acid-binding proteins"/>
    <property type="match status" value="1"/>
</dbReference>
<feature type="compositionally biased region" description="Acidic residues" evidence="1">
    <location>
        <begin position="668"/>
        <end position="718"/>
    </location>
</feature>
<evidence type="ECO:0008006" key="4">
    <source>
        <dbReference type="Google" id="ProtNLM"/>
    </source>
</evidence>
<feature type="compositionally biased region" description="Basic and acidic residues" evidence="1">
    <location>
        <begin position="344"/>
        <end position="355"/>
    </location>
</feature>
<proteinExistence type="predicted"/>
<dbReference type="EMBL" id="JAVHNS010000006">
    <property type="protein sequence ID" value="KAK6352603.1"/>
    <property type="molecule type" value="Genomic_DNA"/>
</dbReference>
<feature type="compositionally biased region" description="Acidic residues" evidence="1">
    <location>
        <begin position="211"/>
        <end position="220"/>
    </location>
</feature>
<feature type="region of interest" description="Disordered" evidence="1">
    <location>
        <begin position="836"/>
        <end position="935"/>
    </location>
</feature>
<evidence type="ECO:0000313" key="3">
    <source>
        <dbReference type="Proteomes" id="UP001373714"/>
    </source>
</evidence>
<feature type="region of interest" description="Disordered" evidence="1">
    <location>
        <begin position="481"/>
        <end position="526"/>
    </location>
</feature>
<dbReference type="AlphaFoldDB" id="A0AAV9V292"/>
<feature type="compositionally biased region" description="Acidic residues" evidence="1">
    <location>
        <begin position="739"/>
        <end position="751"/>
    </location>
</feature>
<feature type="compositionally biased region" description="Low complexity" evidence="1">
    <location>
        <begin position="437"/>
        <end position="446"/>
    </location>
</feature>
<feature type="region of interest" description="Disordered" evidence="1">
    <location>
        <begin position="211"/>
        <end position="467"/>
    </location>
</feature>
<keyword evidence="3" id="KW-1185">Reference proteome</keyword>
<dbReference type="InterPro" id="IPR012340">
    <property type="entry name" value="NA-bd_OB-fold"/>
</dbReference>
<feature type="compositionally biased region" description="Basic and acidic residues" evidence="1">
    <location>
        <begin position="640"/>
        <end position="654"/>
    </location>
</feature>
<name>A0AAV9V292_9PEZI</name>
<feature type="compositionally biased region" description="Polar residues" evidence="1">
    <location>
        <begin position="383"/>
        <end position="394"/>
    </location>
</feature>
<evidence type="ECO:0000256" key="1">
    <source>
        <dbReference type="SAM" id="MobiDB-lite"/>
    </source>
</evidence>
<reference evidence="2 3" key="1">
    <citation type="submission" date="2019-10" db="EMBL/GenBank/DDBJ databases">
        <authorList>
            <person name="Palmer J.M."/>
        </authorList>
    </citation>
    <scope>NUCLEOTIDE SEQUENCE [LARGE SCALE GENOMIC DNA]</scope>
    <source>
        <strain evidence="2 3">TWF730</strain>
    </source>
</reference>
<feature type="region of interest" description="Disordered" evidence="1">
    <location>
        <begin position="547"/>
        <end position="572"/>
    </location>
</feature>
<dbReference type="Proteomes" id="UP001373714">
    <property type="component" value="Unassembled WGS sequence"/>
</dbReference>
<sequence length="1229" mass="136981">MQAIPGLVELEPVSLASLEPSINPKSEITATVASLWPYSSSALKLTAIIVELDYRKRENRGELKVSFHGYAAESLKALAIGDVVKISLEGATWEELPEPEERDVPWQLKWEKRLRVRIFKDISATDPKIEVDGTFDQAHRSGILDRIAAAEAIINESQHEQNEEDFGTKTPLKHSQLPASWSTSFRDSIRGGSQTPINIFAQGRRRLFSLDSDDEEDDIDADRMRKKPRIFEPHQSFRYVSDSPENAEEEREDEHQFSKQTENQFFDENSFRDSFRGGESAPTPKLYVRPDDAGDISVEGQSHKASLGDKSRGTKLYVRPDKPQPDDISGSPAHSITPQAIGERGTKREATEINHEIFQIIFGEQAEPQAAAPQTDEDEIFSRSLTEFTSQDTFPTRLPLESQGISSTHISADPLTERSTTPPYPSEQSTTPPFPPQQFTAPQFTTERSFTPPFPETLRPTEVDSQPMSSFTLDASQASRPIANEMPPPASQPHSVPRLDTLFSGRSDPITPVLKPTASPALPLPSPFPSSALEKGTVSFFPSRLSQSFASSETEDAPVKSESEQTEAHAVGPETVKAAFGHLEERSLVEGIKSESEDMVSSGQKADTAVEKVLEIKRDTITVVKHGVSLVDPESPQQHEVLKAEEPKTKESRHTAKASQPEVIEILDSSDEEEEEGEEEEEEDEEEDEDDDDDDDDDEGEDGGEYYEEEDEYEEEYNGEPGQGGRGPLEHYEEGLAAENDEEDYYVEEDGYPPADESLQQRDPGQTPIDEDEMEYKYHQPTPSPDIEERESPFVSDDDEPAREYRSPKVGESLISSRGSISYISASHRTVGIKTAISRPSEHRQGTFATPSAPALHGAVFSHPQQYTSSESPTPTTPTANQRLLSHTETSPQAPGSPEPYVPQSPSSPPSQPRTPNLPQTKPSRTRTPTLEDNGFEFVEGPVHHTVSPAIGVHNDTSSQMKQKRTLPWLTPQVAPKHKHHDDILGPNTAPNKLRTPAADTKIALKEMVEAARKLRSQDSTRKPILKPKLDINPDAIRKFREYNAACGISGGIITPLSEFVSVQKLLRIEWEKNVDILAVNLREGEVTQYKNPPNFFELKVWVIDPSCSSGKPVLVILKRPYQAALPKTVKPGDVILLRDIKIKSQDNQRCGFSTMTSGWKLWRPRRAPDGRQQMVSIPHDGPNAECGAEEIFYVNSLWEWWKGIDVDIRVYLMNKKERGPRKGEVTNA</sequence>
<feature type="region of interest" description="Disordered" evidence="1">
    <location>
        <begin position="629"/>
        <end position="817"/>
    </location>
</feature>
<organism evidence="2 3">
    <name type="scientific">Orbilia blumenaviensis</name>
    <dbReference type="NCBI Taxonomy" id="1796055"/>
    <lineage>
        <taxon>Eukaryota</taxon>
        <taxon>Fungi</taxon>
        <taxon>Dikarya</taxon>
        <taxon>Ascomycota</taxon>
        <taxon>Pezizomycotina</taxon>
        <taxon>Orbiliomycetes</taxon>
        <taxon>Orbiliales</taxon>
        <taxon>Orbiliaceae</taxon>
        <taxon>Orbilia</taxon>
    </lineage>
</organism>
<feature type="compositionally biased region" description="Low complexity" evidence="1">
    <location>
        <begin position="868"/>
        <end position="879"/>
    </location>
</feature>
<feature type="compositionally biased region" description="Pro residues" evidence="1">
    <location>
        <begin position="895"/>
        <end position="913"/>
    </location>
</feature>
<feature type="compositionally biased region" description="Polar residues" evidence="1">
    <location>
        <begin position="917"/>
        <end position="931"/>
    </location>
</feature>